<feature type="region of interest" description="Disordered" evidence="1">
    <location>
        <begin position="424"/>
        <end position="503"/>
    </location>
</feature>
<feature type="compositionally biased region" description="Polar residues" evidence="1">
    <location>
        <begin position="281"/>
        <end position="296"/>
    </location>
</feature>
<feature type="compositionally biased region" description="Basic and acidic residues" evidence="1">
    <location>
        <begin position="450"/>
        <end position="460"/>
    </location>
</feature>
<organism evidence="2 3">
    <name type="scientific">Funneliformis geosporum</name>
    <dbReference type="NCBI Taxonomy" id="1117311"/>
    <lineage>
        <taxon>Eukaryota</taxon>
        <taxon>Fungi</taxon>
        <taxon>Fungi incertae sedis</taxon>
        <taxon>Mucoromycota</taxon>
        <taxon>Glomeromycotina</taxon>
        <taxon>Glomeromycetes</taxon>
        <taxon>Glomerales</taxon>
        <taxon>Glomeraceae</taxon>
        <taxon>Funneliformis</taxon>
    </lineage>
</organism>
<dbReference type="OrthoDB" id="5563016at2759"/>
<keyword evidence="3" id="KW-1185">Reference proteome</keyword>
<feature type="compositionally biased region" description="Basic residues" evidence="1">
    <location>
        <begin position="313"/>
        <end position="331"/>
    </location>
</feature>
<feature type="compositionally biased region" description="Low complexity" evidence="1">
    <location>
        <begin position="462"/>
        <end position="472"/>
    </location>
</feature>
<feature type="compositionally biased region" description="Polar residues" evidence="1">
    <location>
        <begin position="424"/>
        <end position="444"/>
    </location>
</feature>
<feature type="compositionally biased region" description="Polar residues" evidence="1">
    <location>
        <begin position="334"/>
        <end position="345"/>
    </location>
</feature>
<name>A0A9W4SZS9_9GLOM</name>
<comment type="caution">
    <text evidence="2">The sequence shown here is derived from an EMBL/GenBank/DDBJ whole genome shotgun (WGS) entry which is preliminary data.</text>
</comment>
<evidence type="ECO:0000313" key="3">
    <source>
        <dbReference type="Proteomes" id="UP001153678"/>
    </source>
</evidence>
<feature type="region of interest" description="Disordered" evidence="1">
    <location>
        <begin position="211"/>
        <end position="384"/>
    </location>
</feature>
<dbReference type="PANTHER" id="PTHR12751">
    <property type="entry name" value="PHOSPHATASE AND ACTIN REGULATOR PHACTR"/>
    <property type="match status" value="1"/>
</dbReference>
<evidence type="ECO:0000256" key="1">
    <source>
        <dbReference type="SAM" id="MobiDB-lite"/>
    </source>
</evidence>
<reference evidence="2" key="1">
    <citation type="submission" date="2022-08" db="EMBL/GenBank/DDBJ databases">
        <authorList>
            <person name="Kallberg Y."/>
            <person name="Tangrot J."/>
            <person name="Rosling A."/>
        </authorList>
    </citation>
    <scope>NUCLEOTIDE SEQUENCE</scope>
    <source>
        <strain evidence="2">Wild A</strain>
    </source>
</reference>
<evidence type="ECO:0000313" key="2">
    <source>
        <dbReference type="EMBL" id="CAI2187421.1"/>
    </source>
</evidence>
<accession>A0A9W4SZS9</accession>
<dbReference type="AlphaFoldDB" id="A0A9W4SZS9"/>
<dbReference type="GO" id="GO:0003779">
    <property type="term" value="F:actin binding"/>
    <property type="evidence" value="ECO:0007669"/>
    <property type="project" value="TreeGrafter"/>
</dbReference>
<sequence>NYPQTNEASNLVSVTEYNDENISLTSFLPSHAQQALPRLPIFETVAVIPQHQNGKGANKSVHSFNNLCHDFKSHDSFPRFVPRNSSSTNRHSMYCGDLPSNLHHQINRSNGSNKPPKMRRRAASFGESSIHGRTDSVQISETLIENNSIENPQSNNNSNLINSQSQPNNRAFFRHTIILNNNASGSSTDLRKSMYKEPSFTKKLRKVFSLSNIRQDDHNSNSTTSSAANSRSSSPVFNNRFSSLRGKKNHLYNLNDNDDGNSSSNNNEKDDDTSVSSTSSNGDNILATTKDLNNNNKSRRRTFDFQSLFSKNDKKRNQKDRHKKQQQRHRSHLEQSISSSSVQQNHDNDDSLNELKGNGDNNKGKQPNGNEIENGNKQASDDSGKREGFYINLLIDLRYKILLIQNNGNNYKAPIPPRISSLQSLNDQQVSSNKVHQNSTSPLQNPFRVKKSENQGEEKNNSPVSSSLQSSSRGIQRPSSLPATAKNQEPSFTSPTPRRLSVPVPLSILNSNASRSDPSLVVVRDIDVPPAPSTPSAKKLQFSSSILVHETWTRDDYDRRGDQSTCNKLTSILAQRIKQELNEYKISEMQVHEDSKHNTHFFS</sequence>
<feature type="compositionally biased region" description="Polar residues" evidence="1">
    <location>
        <begin position="473"/>
        <end position="496"/>
    </location>
</feature>
<feature type="compositionally biased region" description="Polar residues" evidence="1">
    <location>
        <begin position="359"/>
        <end position="378"/>
    </location>
</feature>
<dbReference type="GO" id="GO:0030036">
    <property type="term" value="P:actin cytoskeleton organization"/>
    <property type="evidence" value="ECO:0007669"/>
    <property type="project" value="TreeGrafter"/>
</dbReference>
<dbReference type="Proteomes" id="UP001153678">
    <property type="component" value="Unassembled WGS sequence"/>
</dbReference>
<dbReference type="PANTHER" id="PTHR12751:SF18">
    <property type="entry name" value="PHOSPHATASE AND ACTIN REGULATOR 1"/>
    <property type="match status" value="1"/>
</dbReference>
<dbReference type="EMBL" id="CAMKVN010004622">
    <property type="protein sequence ID" value="CAI2187421.1"/>
    <property type="molecule type" value="Genomic_DNA"/>
</dbReference>
<feature type="compositionally biased region" description="Low complexity" evidence="1">
    <location>
        <begin position="220"/>
        <end position="234"/>
    </location>
</feature>
<gene>
    <name evidence="2" type="ORF">FWILDA_LOCUS13073</name>
</gene>
<proteinExistence type="predicted"/>
<feature type="non-terminal residue" evidence="2">
    <location>
        <position position="603"/>
    </location>
</feature>
<protein>
    <submittedName>
        <fullName evidence="2">6656_t:CDS:1</fullName>
    </submittedName>
</protein>